<dbReference type="Pfam" id="PF08240">
    <property type="entry name" value="ADH_N"/>
    <property type="match status" value="1"/>
</dbReference>
<dbReference type="InterPro" id="IPR020843">
    <property type="entry name" value="ER"/>
</dbReference>
<proteinExistence type="inferred from homology"/>
<keyword evidence="3 6" id="KW-0479">Metal-binding</keyword>
<dbReference type="SUPFAM" id="SSF51735">
    <property type="entry name" value="NAD(P)-binding Rossmann-fold domains"/>
    <property type="match status" value="1"/>
</dbReference>
<reference evidence="8" key="1">
    <citation type="submission" date="2023-10" db="EMBL/GenBank/DDBJ databases">
        <title>Development of a sustainable strategy for remediation of hydrocarbon-contaminated territories based on the waste exchange concept.</title>
        <authorList>
            <person name="Krivoruchko A."/>
        </authorList>
    </citation>
    <scope>NUCLEOTIDE SEQUENCE</scope>
    <source>
        <strain evidence="8">IEGM 68</strain>
    </source>
</reference>
<comment type="caution">
    <text evidence="8">The sequence shown here is derived from an EMBL/GenBank/DDBJ whole genome shotgun (WGS) entry which is preliminary data.</text>
</comment>
<dbReference type="GO" id="GO:0008270">
    <property type="term" value="F:zinc ion binding"/>
    <property type="evidence" value="ECO:0007669"/>
    <property type="project" value="InterPro"/>
</dbReference>
<dbReference type="InterPro" id="IPR002328">
    <property type="entry name" value="ADH_Zn_CS"/>
</dbReference>
<dbReference type="SUPFAM" id="SSF50129">
    <property type="entry name" value="GroES-like"/>
    <property type="match status" value="1"/>
</dbReference>
<comment type="similarity">
    <text evidence="2 6">Belongs to the zinc-containing alcohol dehydrogenase family.</text>
</comment>
<protein>
    <submittedName>
        <fullName evidence="8">NAD(P)-dependent alcohol dehydrogenase</fullName>
    </submittedName>
</protein>
<dbReference type="PANTHER" id="PTHR43350:SF21">
    <property type="entry name" value="S-NITROSOMYCOTHIOL REDUCTASE MSCR"/>
    <property type="match status" value="1"/>
</dbReference>
<feature type="domain" description="Enoyl reductase (ER)" evidence="7">
    <location>
        <begin position="10"/>
        <end position="356"/>
    </location>
</feature>
<evidence type="ECO:0000256" key="1">
    <source>
        <dbReference type="ARBA" id="ARBA00001947"/>
    </source>
</evidence>
<gene>
    <name evidence="8" type="ORF">R4315_22925</name>
</gene>
<dbReference type="RefSeq" id="WP_317743659.1">
    <property type="nucleotide sequence ID" value="NZ_JAWLUP010000083.1"/>
</dbReference>
<dbReference type="SMART" id="SM00829">
    <property type="entry name" value="PKS_ER"/>
    <property type="match status" value="1"/>
</dbReference>
<accession>A0AAE4V303</accession>
<sequence length="362" mass="37657">MQMKAALTRGPQSSFSLETVELDRARPDEVVVRIVATGLCHTDLFAKSTLPAAMGPAVFGHEGAGVVEEVGALVKDISPGDHVVLSYRHCGACRQCRGGHPAYCERAQQLNSSGRRPDGSTTITQNGGEVRAAFFGQSSFAEYVVATADNVVVVDKSVDLTLAAPFGCGFQTGAGAVLNVLAPDDDSTVVVFGAGSVGFAALLAARASGVATLCAVDTVPARRALAEEFGAMALDPATQDVVAEIRALTGGGATHTLDTTGIPTVIGQAVSALRERGTAVVVGLGAPEVMVNIQDLMRKGKTLRGCIEGDSSVQTFIPRLLALHAEGKFPVDRLVTRYPFTDIDRAVADQTSGIIVKPVLVW</sequence>
<dbReference type="Gene3D" id="3.40.50.720">
    <property type="entry name" value="NAD(P)-binding Rossmann-like Domain"/>
    <property type="match status" value="1"/>
</dbReference>
<dbReference type="EMBL" id="JAWLUP010000083">
    <property type="protein sequence ID" value="MDV7267385.1"/>
    <property type="molecule type" value="Genomic_DNA"/>
</dbReference>
<dbReference type="Proteomes" id="UP001185863">
    <property type="component" value="Unassembled WGS sequence"/>
</dbReference>
<organism evidence="8 9">
    <name type="scientific">Rhodococcus oxybenzonivorans</name>
    <dbReference type="NCBI Taxonomy" id="1990687"/>
    <lineage>
        <taxon>Bacteria</taxon>
        <taxon>Bacillati</taxon>
        <taxon>Actinomycetota</taxon>
        <taxon>Actinomycetes</taxon>
        <taxon>Mycobacteriales</taxon>
        <taxon>Nocardiaceae</taxon>
        <taxon>Rhodococcus</taxon>
    </lineage>
</organism>
<dbReference type="CDD" id="cd08278">
    <property type="entry name" value="benzyl_alcohol_DH"/>
    <property type="match status" value="1"/>
</dbReference>
<evidence type="ECO:0000256" key="2">
    <source>
        <dbReference type="ARBA" id="ARBA00008072"/>
    </source>
</evidence>
<evidence type="ECO:0000256" key="5">
    <source>
        <dbReference type="ARBA" id="ARBA00023002"/>
    </source>
</evidence>
<keyword evidence="5" id="KW-0560">Oxidoreductase</keyword>
<evidence type="ECO:0000256" key="4">
    <source>
        <dbReference type="ARBA" id="ARBA00022833"/>
    </source>
</evidence>
<name>A0AAE4V303_9NOCA</name>
<evidence type="ECO:0000259" key="7">
    <source>
        <dbReference type="SMART" id="SM00829"/>
    </source>
</evidence>
<keyword evidence="4 6" id="KW-0862">Zinc</keyword>
<evidence type="ECO:0000313" key="8">
    <source>
        <dbReference type="EMBL" id="MDV7267385.1"/>
    </source>
</evidence>
<dbReference type="PROSITE" id="PS00059">
    <property type="entry name" value="ADH_ZINC"/>
    <property type="match status" value="1"/>
</dbReference>
<evidence type="ECO:0000313" key="9">
    <source>
        <dbReference type="Proteomes" id="UP001185863"/>
    </source>
</evidence>
<dbReference type="InterPro" id="IPR036291">
    <property type="entry name" value="NAD(P)-bd_dom_sf"/>
</dbReference>
<evidence type="ECO:0000256" key="6">
    <source>
        <dbReference type="RuleBase" id="RU361277"/>
    </source>
</evidence>
<dbReference type="InterPro" id="IPR013154">
    <property type="entry name" value="ADH-like_N"/>
</dbReference>
<dbReference type="PANTHER" id="PTHR43350">
    <property type="entry name" value="NAD-DEPENDENT ALCOHOL DEHYDROGENASE"/>
    <property type="match status" value="1"/>
</dbReference>
<evidence type="ECO:0000256" key="3">
    <source>
        <dbReference type="ARBA" id="ARBA00022723"/>
    </source>
</evidence>
<dbReference type="AlphaFoldDB" id="A0AAE4V303"/>
<dbReference type="GO" id="GO:0016491">
    <property type="term" value="F:oxidoreductase activity"/>
    <property type="evidence" value="ECO:0007669"/>
    <property type="project" value="UniProtKB-KW"/>
</dbReference>
<dbReference type="InterPro" id="IPR011032">
    <property type="entry name" value="GroES-like_sf"/>
</dbReference>
<dbReference type="Pfam" id="PF00107">
    <property type="entry name" value="ADH_zinc_N"/>
    <property type="match status" value="1"/>
</dbReference>
<dbReference type="Gene3D" id="3.90.180.10">
    <property type="entry name" value="Medium-chain alcohol dehydrogenases, catalytic domain"/>
    <property type="match status" value="1"/>
</dbReference>
<comment type="cofactor">
    <cofactor evidence="1 6">
        <name>Zn(2+)</name>
        <dbReference type="ChEBI" id="CHEBI:29105"/>
    </cofactor>
</comment>
<dbReference type="InterPro" id="IPR013149">
    <property type="entry name" value="ADH-like_C"/>
</dbReference>